<comment type="caution">
    <text evidence="2">The sequence shown here is derived from an EMBL/GenBank/DDBJ whole genome shotgun (WGS) entry which is preliminary data.</text>
</comment>
<reference evidence="2 3" key="1">
    <citation type="submission" date="2019-11" db="EMBL/GenBank/DDBJ databases">
        <authorList>
            <person name="Criscuolo A."/>
        </authorList>
    </citation>
    <scope>NUCLEOTIDE SEQUENCE [LARGE SCALE GENOMIC DNA]</scope>
    <source>
        <strain evidence="2">CIP111667</strain>
    </source>
</reference>
<evidence type="ECO:0000256" key="1">
    <source>
        <dbReference type="SAM" id="Phobius"/>
    </source>
</evidence>
<keyword evidence="1" id="KW-0472">Membrane</keyword>
<proteinExistence type="predicted"/>
<organism evidence="2 3">
    <name type="scientific">Occultella aeris</name>
    <dbReference type="NCBI Taxonomy" id="2761496"/>
    <lineage>
        <taxon>Bacteria</taxon>
        <taxon>Bacillati</taxon>
        <taxon>Actinomycetota</taxon>
        <taxon>Actinomycetes</taxon>
        <taxon>Micrococcales</taxon>
        <taxon>Ruaniaceae</taxon>
        <taxon>Occultella</taxon>
    </lineage>
</organism>
<dbReference type="Proteomes" id="UP000419743">
    <property type="component" value="Unassembled WGS sequence"/>
</dbReference>
<gene>
    <name evidence="2" type="ORF">HALOF300_02463</name>
</gene>
<keyword evidence="3" id="KW-1185">Reference proteome</keyword>
<evidence type="ECO:0000313" key="2">
    <source>
        <dbReference type="EMBL" id="VZO37388.1"/>
    </source>
</evidence>
<accession>A0A7M4DK01</accession>
<keyword evidence="1" id="KW-0812">Transmembrane</keyword>
<feature type="transmembrane region" description="Helical" evidence="1">
    <location>
        <begin position="27"/>
        <end position="47"/>
    </location>
</feature>
<dbReference type="AlphaFoldDB" id="A0A7M4DK01"/>
<protein>
    <submittedName>
        <fullName evidence="2">Uncharacterized protein</fullName>
    </submittedName>
</protein>
<name>A0A7M4DK01_9MICO</name>
<keyword evidence="1" id="KW-1133">Transmembrane helix</keyword>
<sequence length="48" mass="4976">MTADQSTPGGDRAASTTPRATSGFWRFLPTLIWLAALGFALGALIGLP</sequence>
<evidence type="ECO:0000313" key="3">
    <source>
        <dbReference type="Proteomes" id="UP000419743"/>
    </source>
</evidence>
<dbReference type="EMBL" id="CACRYJ010000034">
    <property type="protein sequence ID" value="VZO37388.1"/>
    <property type="molecule type" value="Genomic_DNA"/>
</dbReference>